<dbReference type="EC" id="3.4.21.-" evidence="3"/>
<name>A0ABW5IFT7_9PSEU</name>
<dbReference type="RefSeq" id="WP_344280859.1">
    <property type="nucleotide sequence ID" value="NZ_BAAAHV010000017.1"/>
</dbReference>
<evidence type="ECO:0000313" key="3">
    <source>
        <dbReference type="EMBL" id="MFD2486595.1"/>
    </source>
</evidence>
<dbReference type="SUPFAM" id="SSF50494">
    <property type="entry name" value="Trypsin-like serine proteases"/>
    <property type="match status" value="1"/>
</dbReference>
<gene>
    <name evidence="3" type="ORF">ACFSUT_40425</name>
</gene>
<dbReference type="Gene3D" id="2.40.10.10">
    <property type="entry name" value="Trypsin-like serine proteases"/>
    <property type="match status" value="2"/>
</dbReference>
<evidence type="ECO:0000256" key="2">
    <source>
        <dbReference type="SAM" id="MobiDB-lite"/>
    </source>
</evidence>
<dbReference type="InterPro" id="IPR043504">
    <property type="entry name" value="Peptidase_S1_PA_chymotrypsin"/>
</dbReference>
<sequence length="266" mass="28510">MRHAEPADQNEHQQTPVDPAPAIEPSIDVAAPLSPNEHSSEIRNIYITRTAGKVFFHNPGDGKDYVCSGSIVNSPAKNMVVTAGHCAYEDKKWMEKFTFVPGYHNGDSPYGRFVSYNLGTLKGWSDGNSWGYDTAIAVVGKNSEGRTLVDAVGNFANGLQVGGPYERDVTIIGYPADKDGGREQYNCQGKTAKASVFFPNQVTIGCALGGGSSGGPWLVDYQDKPDGTGVGLVHGDTSNGDIFHNLRSPYFTDAGQGNLYRKLANG</sequence>
<keyword evidence="3" id="KW-0378">Hydrolase</keyword>
<organism evidence="3 4">
    <name type="scientific">Amycolatopsis albidoflavus</name>
    <dbReference type="NCBI Taxonomy" id="102226"/>
    <lineage>
        <taxon>Bacteria</taxon>
        <taxon>Bacillati</taxon>
        <taxon>Actinomycetota</taxon>
        <taxon>Actinomycetes</taxon>
        <taxon>Pseudonocardiales</taxon>
        <taxon>Pseudonocardiaceae</taxon>
        <taxon>Amycolatopsis</taxon>
    </lineage>
</organism>
<keyword evidence="1" id="KW-0732">Signal</keyword>
<feature type="compositionally biased region" description="Basic and acidic residues" evidence="2">
    <location>
        <begin position="1"/>
        <end position="11"/>
    </location>
</feature>
<dbReference type="Proteomes" id="UP001597542">
    <property type="component" value="Unassembled WGS sequence"/>
</dbReference>
<dbReference type="PANTHER" id="PTHR15462">
    <property type="entry name" value="SERINE PROTEASE"/>
    <property type="match status" value="1"/>
</dbReference>
<evidence type="ECO:0000313" key="4">
    <source>
        <dbReference type="Proteomes" id="UP001597542"/>
    </source>
</evidence>
<accession>A0ABW5IFT7</accession>
<reference evidence="4" key="1">
    <citation type="journal article" date="2019" name="Int. J. Syst. Evol. Microbiol.">
        <title>The Global Catalogue of Microorganisms (GCM) 10K type strain sequencing project: providing services to taxonomists for standard genome sequencing and annotation.</title>
        <authorList>
            <consortium name="The Broad Institute Genomics Platform"/>
            <consortium name="The Broad Institute Genome Sequencing Center for Infectious Disease"/>
            <person name="Wu L."/>
            <person name="Ma J."/>
        </authorList>
    </citation>
    <scope>NUCLEOTIDE SEQUENCE [LARGE SCALE GENOMIC DNA]</scope>
    <source>
        <strain evidence="4">CGMCC 4.7638</strain>
    </source>
</reference>
<dbReference type="InterPro" id="IPR009003">
    <property type="entry name" value="Peptidase_S1_PA"/>
</dbReference>
<comment type="caution">
    <text evidence="3">The sequence shown here is derived from an EMBL/GenBank/DDBJ whole genome shotgun (WGS) entry which is preliminary data.</text>
</comment>
<dbReference type="GO" id="GO:0016787">
    <property type="term" value="F:hydrolase activity"/>
    <property type="evidence" value="ECO:0007669"/>
    <property type="project" value="UniProtKB-KW"/>
</dbReference>
<evidence type="ECO:0000256" key="1">
    <source>
        <dbReference type="ARBA" id="ARBA00022729"/>
    </source>
</evidence>
<protein>
    <submittedName>
        <fullName evidence="3">Trypsin-like serine peptidase</fullName>
        <ecNumber evidence="3">3.4.21.-</ecNumber>
    </submittedName>
</protein>
<keyword evidence="4" id="KW-1185">Reference proteome</keyword>
<proteinExistence type="predicted"/>
<dbReference type="EMBL" id="JBHUKQ010000023">
    <property type="protein sequence ID" value="MFD2486595.1"/>
    <property type="molecule type" value="Genomic_DNA"/>
</dbReference>
<feature type="region of interest" description="Disordered" evidence="2">
    <location>
        <begin position="1"/>
        <end position="23"/>
    </location>
</feature>
<dbReference type="InterPro" id="IPR050966">
    <property type="entry name" value="Glutamyl_endopeptidase"/>
</dbReference>